<evidence type="ECO:0000256" key="3">
    <source>
        <dbReference type="ARBA" id="ARBA00022555"/>
    </source>
</evidence>
<evidence type="ECO:0000256" key="5">
    <source>
        <dbReference type="ARBA" id="ARBA00022694"/>
    </source>
</evidence>
<keyword evidence="5" id="KW-0819">tRNA processing</keyword>
<dbReference type="NCBIfam" id="NF001138">
    <property type="entry name" value="PRK00143.1"/>
    <property type="match status" value="1"/>
</dbReference>
<dbReference type="GO" id="GO:0103016">
    <property type="term" value="F:tRNA-uridine 2-sulfurtransferase activity"/>
    <property type="evidence" value="ECO:0007669"/>
    <property type="project" value="UniProtKB-EC"/>
</dbReference>
<keyword evidence="2" id="KW-0963">Cytoplasm</keyword>
<evidence type="ECO:0000259" key="11">
    <source>
        <dbReference type="Pfam" id="PF20258"/>
    </source>
</evidence>
<evidence type="ECO:0000256" key="9">
    <source>
        <dbReference type="ARBA" id="ARBA00023157"/>
    </source>
</evidence>
<keyword evidence="9" id="KW-1015">Disulfide bond</keyword>
<dbReference type="InterPro" id="IPR014729">
    <property type="entry name" value="Rossmann-like_a/b/a_fold"/>
</dbReference>
<accession>A0A1H8QB30</accession>
<dbReference type="Pfam" id="PF20259">
    <property type="entry name" value="tRNA_Me_trans_M"/>
    <property type="match status" value="1"/>
</dbReference>
<dbReference type="InterPro" id="IPR023382">
    <property type="entry name" value="MnmA-like_central_sf"/>
</dbReference>
<dbReference type="GO" id="GO:0002143">
    <property type="term" value="P:tRNA wobble position uridine thiolation"/>
    <property type="evidence" value="ECO:0007669"/>
    <property type="project" value="TreeGrafter"/>
</dbReference>
<dbReference type="InterPro" id="IPR046885">
    <property type="entry name" value="MnmA-like_C"/>
</dbReference>
<dbReference type="Pfam" id="PF20258">
    <property type="entry name" value="tRNA_Me_trans_C"/>
    <property type="match status" value="1"/>
</dbReference>
<evidence type="ECO:0000256" key="1">
    <source>
        <dbReference type="ARBA" id="ARBA00011949"/>
    </source>
</evidence>
<feature type="domain" description="tRNA-specific 2-thiouridylase MnmA-like central" evidence="12">
    <location>
        <begin position="173"/>
        <end position="240"/>
    </location>
</feature>
<proteinExistence type="predicted"/>
<dbReference type="EC" id="2.8.1.13" evidence="1"/>
<keyword evidence="8" id="KW-0694">RNA-binding</keyword>
<dbReference type="EMBL" id="FOEG01000001">
    <property type="protein sequence ID" value="SEO51127.1"/>
    <property type="molecule type" value="Genomic_DNA"/>
</dbReference>
<dbReference type="GO" id="GO:0008168">
    <property type="term" value="F:methyltransferase activity"/>
    <property type="evidence" value="ECO:0007669"/>
    <property type="project" value="UniProtKB-KW"/>
</dbReference>
<keyword evidence="3" id="KW-0820">tRNA-binding</keyword>
<dbReference type="GO" id="GO:0032259">
    <property type="term" value="P:methylation"/>
    <property type="evidence" value="ECO:0007669"/>
    <property type="project" value="UniProtKB-KW"/>
</dbReference>
<keyword evidence="4 13" id="KW-0808">Transferase</keyword>
<evidence type="ECO:0000256" key="6">
    <source>
        <dbReference type="ARBA" id="ARBA00022741"/>
    </source>
</evidence>
<comment type="catalytic activity">
    <reaction evidence="10">
        <text>S-sulfanyl-L-cysteinyl-[protein] + uridine(34) in tRNA + AH2 + ATP = 2-thiouridine(34) in tRNA + L-cysteinyl-[protein] + A + AMP + diphosphate + H(+)</text>
        <dbReference type="Rhea" id="RHEA:47032"/>
        <dbReference type="Rhea" id="RHEA-COMP:10131"/>
        <dbReference type="Rhea" id="RHEA-COMP:11726"/>
        <dbReference type="Rhea" id="RHEA-COMP:11727"/>
        <dbReference type="Rhea" id="RHEA-COMP:11728"/>
        <dbReference type="ChEBI" id="CHEBI:13193"/>
        <dbReference type="ChEBI" id="CHEBI:15378"/>
        <dbReference type="ChEBI" id="CHEBI:17499"/>
        <dbReference type="ChEBI" id="CHEBI:29950"/>
        <dbReference type="ChEBI" id="CHEBI:30616"/>
        <dbReference type="ChEBI" id="CHEBI:33019"/>
        <dbReference type="ChEBI" id="CHEBI:61963"/>
        <dbReference type="ChEBI" id="CHEBI:65315"/>
        <dbReference type="ChEBI" id="CHEBI:87170"/>
        <dbReference type="ChEBI" id="CHEBI:456215"/>
        <dbReference type="EC" id="2.8.1.13"/>
    </reaction>
</comment>
<name>A0A1H8QB30_9GAMM</name>
<protein>
    <recommendedName>
        <fullName evidence="1">tRNA-uridine 2-sulfurtransferase</fullName>
        <ecNumber evidence="1">2.8.1.13</ecNumber>
    </recommendedName>
</protein>
<evidence type="ECO:0000313" key="14">
    <source>
        <dbReference type="Proteomes" id="UP000199657"/>
    </source>
</evidence>
<keyword evidence="6" id="KW-0547">Nucleotide-binding</keyword>
<dbReference type="InterPro" id="IPR004506">
    <property type="entry name" value="MnmA-like"/>
</dbReference>
<dbReference type="PANTHER" id="PTHR11933:SF5">
    <property type="entry name" value="MITOCHONDRIAL TRNA-SPECIFIC 2-THIOURIDYLASE 1"/>
    <property type="match status" value="1"/>
</dbReference>
<organism evidence="13 14">
    <name type="scientific">Aquisalimonas asiatica</name>
    <dbReference type="NCBI Taxonomy" id="406100"/>
    <lineage>
        <taxon>Bacteria</taxon>
        <taxon>Pseudomonadati</taxon>
        <taxon>Pseudomonadota</taxon>
        <taxon>Gammaproteobacteria</taxon>
        <taxon>Chromatiales</taxon>
        <taxon>Ectothiorhodospiraceae</taxon>
        <taxon>Aquisalimonas</taxon>
    </lineage>
</organism>
<evidence type="ECO:0000259" key="12">
    <source>
        <dbReference type="Pfam" id="PF20259"/>
    </source>
</evidence>
<evidence type="ECO:0000256" key="4">
    <source>
        <dbReference type="ARBA" id="ARBA00022679"/>
    </source>
</evidence>
<keyword evidence="14" id="KW-1185">Reference proteome</keyword>
<feature type="domain" description="tRNA-specific 2-thiouridylase MnmA-like C-terminal" evidence="11">
    <location>
        <begin position="251"/>
        <end position="325"/>
    </location>
</feature>
<keyword evidence="7" id="KW-0067">ATP-binding</keyword>
<gene>
    <name evidence="13" type="ORF">SAMN04488052_101453</name>
</gene>
<dbReference type="PANTHER" id="PTHR11933">
    <property type="entry name" value="TRNA 5-METHYLAMINOMETHYL-2-THIOURIDYLATE -METHYLTRANSFERASE"/>
    <property type="match status" value="1"/>
</dbReference>
<evidence type="ECO:0000256" key="10">
    <source>
        <dbReference type="ARBA" id="ARBA00051542"/>
    </source>
</evidence>
<dbReference type="CDD" id="cd01998">
    <property type="entry name" value="MnmA_TRMU-like"/>
    <property type="match status" value="1"/>
</dbReference>
<evidence type="ECO:0000313" key="13">
    <source>
        <dbReference type="EMBL" id="SEO51127.1"/>
    </source>
</evidence>
<dbReference type="Gene3D" id="2.40.30.10">
    <property type="entry name" value="Translation factors"/>
    <property type="match status" value="1"/>
</dbReference>
<evidence type="ECO:0000256" key="2">
    <source>
        <dbReference type="ARBA" id="ARBA00022490"/>
    </source>
</evidence>
<dbReference type="Proteomes" id="UP000199657">
    <property type="component" value="Unassembled WGS sequence"/>
</dbReference>
<reference evidence="13 14" key="1">
    <citation type="submission" date="2016-10" db="EMBL/GenBank/DDBJ databases">
        <authorList>
            <person name="de Groot N.N."/>
        </authorList>
    </citation>
    <scope>NUCLEOTIDE SEQUENCE [LARGE SCALE GENOMIC DNA]</scope>
    <source>
        <strain evidence="13 14">CGMCC 1.6291</strain>
    </source>
</reference>
<dbReference type="Pfam" id="PF03054">
    <property type="entry name" value="tRNA_Me_trans"/>
    <property type="match status" value="1"/>
</dbReference>
<dbReference type="InterPro" id="IPR046884">
    <property type="entry name" value="MnmA-like_central"/>
</dbReference>
<evidence type="ECO:0000256" key="8">
    <source>
        <dbReference type="ARBA" id="ARBA00022884"/>
    </source>
</evidence>
<dbReference type="AlphaFoldDB" id="A0A1H8QB30"/>
<dbReference type="Gene3D" id="3.40.50.620">
    <property type="entry name" value="HUPs"/>
    <property type="match status" value="1"/>
</dbReference>
<dbReference type="NCBIfam" id="TIGR00420">
    <property type="entry name" value="trmU"/>
    <property type="match status" value="1"/>
</dbReference>
<keyword evidence="13" id="KW-0489">Methyltransferase</keyword>
<evidence type="ECO:0000256" key="7">
    <source>
        <dbReference type="ARBA" id="ARBA00022840"/>
    </source>
</evidence>
<dbReference type="FunFam" id="2.30.30.280:FF:000001">
    <property type="entry name" value="tRNA-specific 2-thiouridylase MnmA"/>
    <property type="match status" value="1"/>
</dbReference>
<sequence>MRNWEDDDTDTVCTAEEDLADVRQVCQELDIPLHQVNFADRYRQQVFDDCLREFEAGRTPNPDVLCNREIKFRAFLDHAMRLGADYVATGHYTRIGRDPDTGRATLLRGLDHGKDQSYFLYMVGHEALERTLFPVGELEKPEVRRIAEDAGFDNFEKKDSTGICFIGERDFRGFLSRYIASTPGPIVDTDGNRIGEHQGLSFYTLGQRQGLGIGGRAGAGGQPWYVVDKDIPGNALVVAQGGNHPALFSPGLTATDLHWVAGAPPGGAPVRCTAKIRYRQPDQDCTVTFHGDAAHVVFDTPQRAVTPGQSIVFYRGDECLGGGIIDQRLTTGEVDAAVHA</sequence>
<dbReference type="GO" id="GO:0005524">
    <property type="term" value="F:ATP binding"/>
    <property type="evidence" value="ECO:0007669"/>
    <property type="project" value="UniProtKB-KW"/>
</dbReference>
<dbReference type="GO" id="GO:0000049">
    <property type="term" value="F:tRNA binding"/>
    <property type="evidence" value="ECO:0007669"/>
    <property type="project" value="UniProtKB-KW"/>
</dbReference>
<dbReference type="STRING" id="406100.SAMN04488052_101453"/>
<dbReference type="Gene3D" id="2.30.30.280">
    <property type="entry name" value="Adenine nucleotide alpha hydrolases-like domains"/>
    <property type="match status" value="1"/>
</dbReference>
<dbReference type="SUPFAM" id="SSF52402">
    <property type="entry name" value="Adenine nucleotide alpha hydrolases-like"/>
    <property type="match status" value="1"/>
</dbReference>
<dbReference type="FunFam" id="2.40.30.10:FF:000023">
    <property type="entry name" value="tRNA-specific 2-thiouridylase MnmA"/>
    <property type="match status" value="1"/>
</dbReference>